<dbReference type="EMBL" id="ML994740">
    <property type="protein sequence ID" value="KAF2175194.1"/>
    <property type="molecule type" value="Genomic_DNA"/>
</dbReference>
<dbReference type="Proteomes" id="UP000800200">
    <property type="component" value="Unassembled WGS sequence"/>
</dbReference>
<evidence type="ECO:0000256" key="1">
    <source>
        <dbReference type="SAM" id="MobiDB-lite"/>
    </source>
</evidence>
<evidence type="ECO:0000313" key="2">
    <source>
        <dbReference type="EMBL" id="KAF2175194.1"/>
    </source>
</evidence>
<organism evidence="2 3">
    <name type="scientific">Zopfia rhizophila CBS 207.26</name>
    <dbReference type="NCBI Taxonomy" id="1314779"/>
    <lineage>
        <taxon>Eukaryota</taxon>
        <taxon>Fungi</taxon>
        <taxon>Dikarya</taxon>
        <taxon>Ascomycota</taxon>
        <taxon>Pezizomycotina</taxon>
        <taxon>Dothideomycetes</taxon>
        <taxon>Dothideomycetes incertae sedis</taxon>
        <taxon>Zopfiaceae</taxon>
        <taxon>Zopfia</taxon>
    </lineage>
</organism>
<proteinExistence type="predicted"/>
<sequence>MKNRNRKTDIINSNAKSDPTCAQALHSPESCQENSETKKAKRKISELENKNADMGALIDGQLKNSKVRMYLMLCAANTSLAETSLDIKSWTSEHFEVYAQYLDKRPLANYALCYLKHHIDGGQQDENVQSVISQFIDKLVDNPAVYLLESWLETGFLQQLKCC</sequence>
<reference evidence="2" key="1">
    <citation type="journal article" date="2020" name="Stud. Mycol.">
        <title>101 Dothideomycetes genomes: a test case for predicting lifestyles and emergence of pathogens.</title>
        <authorList>
            <person name="Haridas S."/>
            <person name="Albert R."/>
            <person name="Binder M."/>
            <person name="Bloem J."/>
            <person name="Labutti K."/>
            <person name="Salamov A."/>
            <person name="Andreopoulos B."/>
            <person name="Baker S."/>
            <person name="Barry K."/>
            <person name="Bills G."/>
            <person name="Bluhm B."/>
            <person name="Cannon C."/>
            <person name="Castanera R."/>
            <person name="Culley D."/>
            <person name="Daum C."/>
            <person name="Ezra D."/>
            <person name="Gonzalez J."/>
            <person name="Henrissat B."/>
            <person name="Kuo A."/>
            <person name="Liang C."/>
            <person name="Lipzen A."/>
            <person name="Lutzoni F."/>
            <person name="Magnuson J."/>
            <person name="Mondo S."/>
            <person name="Nolan M."/>
            <person name="Ohm R."/>
            <person name="Pangilinan J."/>
            <person name="Park H.-J."/>
            <person name="Ramirez L."/>
            <person name="Alfaro M."/>
            <person name="Sun H."/>
            <person name="Tritt A."/>
            <person name="Yoshinaga Y."/>
            <person name="Zwiers L.-H."/>
            <person name="Turgeon B."/>
            <person name="Goodwin S."/>
            <person name="Spatafora J."/>
            <person name="Crous P."/>
            <person name="Grigoriev I."/>
        </authorList>
    </citation>
    <scope>NUCLEOTIDE SEQUENCE</scope>
    <source>
        <strain evidence="2">CBS 207.26</strain>
    </source>
</reference>
<feature type="region of interest" description="Disordered" evidence="1">
    <location>
        <begin position="1"/>
        <end position="40"/>
    </location>
</feature>
<accession>A0A6A6D6U2</accession>
<dbReference type="AlphaFoldDB" id="A0A6A6D6U2"/>
<keyword evidence="3" id="KW-1185">Reference proteome</keyword>
<name>A0A6A6D6U2_9PEZI</name>
<gene>
    <name evidence="2" type="ORF">K469DRAFT_756353</name>
</gene>
<protein>
    <submittedName>
        <fullName evidence="2">Uncharacterized protein</fullName>
    </submittedName>
</protein>
<evidence type="ECO:0000313" key="3">
    <source>
        <dbReference type="Proteomes" id="UP000800200"/>
    </source>
</evidence>